<sequence>MQSFAGTVRAGLAVVAVLGASALTALSAADNANAAPGEYCGADRVHGLAVFGSDSTPCSTALQVADAYARGSSGSPVTVHVGGTAWRCQEQQGDPNPFDRCVATADASQWVELTS</sequence>
<name>A0ABU3AMN2_9ACTN</name>
<evidence type="ECO:0008006" key="4">
    <source>
        <dbReference type="Google" id="ProtNLM"/>
    </source>
</evidence>
<comment type="caution">
    <text evidence="2">The sequence shown here is derived from an EMBL/GenBank/DDBJ whole genome shotgun (WGS) entry which is preliminary data.</text>
</comment>
<keyword evidence="3" id="KW-1185">Reference proteome</keyword>
<evidence type="ECO:0000313" key="2">
    <source>
        <dbReference type="EMBL" id="MDT0611060.1"/>
    </source>
</evidence>
<feature type="chain" id="PRO_5046471702" description="Secreted protein" evidence="1">
    <location>
        <begin position="35"/>
        <end position="115"/>
    </location>
</feature>
<gene>
    <name evidence="2" type="ORF">RM812_12590</name>
</gene>
<evidence type="ECO:0000256" key="1">
    <source>
        <dbReference type="SAM" id="SignalP"/>
    </source>
</evidence>
<proteinExistence type="predicted"/>
<protein>
    <recommendedName>
        <fullName evidence="4">Secreted protein</fullName>
    </recommendedName>
</protein>
<dbReference type="Proteomes" id="UP001180724">
    <property type="component" value="Unassembled WGS sequence"/>
</dbReference>
<evidence type="ECO:0000313" key="3">
    <source>
        <dbReference type="Proteomes" id="UP001180724"/>
    </source>
</evidence>
<keyword evidence="1" id="KW-0732">Signal</keyword>
<organism evidence="2 3">
    <name type="scientific">Streptomyces lancefieldiae</name>
    <dbReference type="NCBI Taxonomy" id="3075520"/>
    <lineage>
        <taxon>Bacteria</taxon>
        <taxon>Bacillati</taxon>
        <taxon>Actinomycetota</taxon>
        <taxon>Actinomycetes</taxon>
        <taxon>Kitasatosporales</taxon>
        <taxon>Streptomycetaceae</taxon>
        <taxon>Streptomyces</taxon>
    </lineage>
</organism>
<accession>A0ABU3AMN2</accession>
<reference evidence="2" key="1">
    <citation type="submission" date="2024-05" db="EMBL/GenBank/DDBJ databases">
        <title>30 novel species of actinomycetes from the DSMZ collection.</title>
        <authorList>
            <person name="Nouioui I."/>
        </authorList>
    </citation>
    <scope>NUCLEOTIDE SEQUENCE</scope>
    <source>
        <strain evidence="2">DSM 40712</strain>
    </source>
</reference>
<dbReference type="EMBL" id="JAVRFH010000010">
    <property type="protein sequence ID" value="MDT0611060.1"/>
    <property type="molecule type" value="Genomic_DNA"/>
</dbReference>
<dbReference type="RefSeq" id="WP_311572572.1">
    <property type="nucleotide sequence ID" value="NZ_JAVRFH010000010.1"/>
</dbReference>
<feature type="signal peptide" evidence="1">
    <location>
        <begin position="1"/>
        <end position="34"/>
    </location>
</feature>